<dbReference type="Proteomes" id="UP000242414">
    <property type="component" value="Unassembled WGS sequence"/>
</dbReference>
<dbReference type="InterPro" id="IPR000740">
    <property type="entry name" value="GrpE"/>
</dbReference>
<dbReference type="OrthoDB" id="201635at2759"/>
<dbReference type="VEuPathDB" id="FungiDB:BCV72DRAFT_109677"/>
<keyword evidence="3 4" id="KW-0143">Chaperone</keyword>
<dbReference type="EMBL" id="KV921905">
    <property type="protein sequence ID" value="ORE07391.1"/>
    <property type="molecule type" value="Genomic_DNA"/>
</dbReference>
<dbReference type="InterPro" id="IPR009012">
    <property type="entry name" value="GrpE_head"/>
</dbReference>
<dbReference type="FunFam" id="2.30.22.10:FF:000002">
    <property type="entry name" value="GrpE protein homolog"/>
    <property type="match status" value="1"/>
</dbReference>
<dbReference type="Pfam" id="PF01025">
    <property type="entry name" value="GrpE"/>
    <property type="match status" value="1"/>
</dbReference>
<dbReference type="HAMAP" id="MF_01151">
    <property type="entry name" value="GrpE"/>
    <property type="match status" value="1"/>
</dbReference>
<name>A0A1X0R607_RHIZD</name>
<dbReference type="Gene3D" id="2.30.22.10">
    <property type="entry name" value="Head domain of nucleotide exchange factor GrpE"/>
    <property type="match status" value="1"/>
</dbReference>
<keyword evidence="4" id="KW-0496">Mitochondrion</keyword>
<comment type="subcellular location">
    <subcellularLocation>
        <location evidence="1 4">Mitochondrion matrix</location>
    </subcellularLocation>
</comment>
<protein>
    <recommendedName>
        <fullName evidence="4">GrpE protein homolog</fullName>
    </recommendedName>
</protein>
<dbReference type="SUPFAM" id="SSF58014">
    <property type="entry name" value="Coiled-coil domain of nucleotide exchange factor GrpE"/>
    <property type="match status" value="1"/>
</dbReference>
<dbReference type="GO" id="GO:0006457">
    <property type="term" value="P:protein folding"/>
    <property type="evidence" value="ECO:0007669"/>
    <property type="project" value="InterPro"/>
</dbReference>
<comment type="function">
    <text evidence="4">Essential component of the PAM complex, a complex required for the translocation of transit peptide-containing proteins from the inner membrane into the mitochondrial matrix in an ATP-dependent manner.</text>
</comment>
<dbReference type="InterPro" id="IPR013805">
    <property type="entry name" value="GrpE_CC"/>
</dbReference>
<dbReference type="PROSITE" id="PS01071">
    <property type="entry name" value="GRPE"/>
    <property type="match status" value="1"/>
</dbReference>
<feature type="compositionally biased region" description="Polar residues" evidence="6">
    <location>
        <begin position="38"/>
        <end position="49"/>
    </location>
</feature>
<accession>A0A1X0R607</accession>
<feature type="region of interest" description="Disordered" evidence="6">
    <location>
        <begin position="37"/>
        <end position="64"/>
    </location>
</feature>
<dbReference type="SUPFAM" id="SSF51064">
    <property type="entry name" value="Head domain of nucleotide exchange factor GrpE"/>
    <property type="match status" value="1"/>
</dbReference>
<feature type="compositionally biased region" description="Basic and acidic residues" evidence="6">
    <location>
        <begin position="50"/>
        <end position="64"/>
    </location>
</feature>
<proteinExistence type="inferred from homology"/>
<dbReference type="GO" id="GO:0001405">
    <property type="term" value="C:PAM complex, Tim23 associated import motor"/>
    <property type="evidence" value="ECO:0007669"/>
    <property type="project" value="TreeGrafter"/>
</dbReference>
<dbReference type="GO" id="GO:0030150">
    <property type="term" value="P:protein import into mitochondrial matrix"/>
    <property type="evidence" value="ECO:0007669"/>
    <property type="project" value="TreeGrafter"/>
</dbReference>
<dbReference type="PANTHER" id="PTHR21237:SF23">
    <property type="entry name" value="GRPE PROTEIN HOMOLOG, MITOCHONDRIAL"/>
    <property type="match status" value="1"/>
</dbReference>
<evidence type="ECO:0000256" key="4">
    <source>
        <dbReference type="RuleBase" id="RU000640"/>
    </source>
</evidence>
<dbReference type="GO" id="GO:0051082">
    <property type="term" value="F:unfolded protein binding"/>
    <property type="evidence" value="ECO:0007669"/>
    <property type="project" value="TreeGrafter"/>
</dbReference>
<organism evidence="7">
    <name type="scientific">Rhizopus microsporus var. microsporus</name>
    <dbReference type="NCBI Taxonomy" id="86635"/>
    <lineage>
        <taxon>Eukaryota</taxon>
        <taxon>Fungi</taxon>
        <taxon>Fungi incertae sedis</taxon>
        <taxon>Mucoromycota</taxon>
        <taxon>Mucoromycotina</taxon>
        <taxon>Mucoromycetes</taxon>
        <taxon>Mucorales</taxon>
        <taxon>Mucorineae</taxon>
        <taxon>Rhizopodaceae</taxon>
        <taxon>Rhizopus</taxon>
    </lineage>
</organism>
<dbReference type="PRINTS" id="PR00773">
    <property type="entry name" value="GRPEPROTEIN"/>
</dbReference>
<dbReference type="GO" id="GO:0042803">
    <property type="term" value="F:protein homodimerization activity"/>
    <property type="evidence" value="ECO:0007669"/>
    <property type="project" value="InterPro"/>
</dbReference>
<evidence type="ECO:0000313" key="7">
    <source>
        <dbReference type="EMBL" id="ORE07391.1"/>
    </source>
</evidence>
<evidence type="ECO:0000256" key="5">
    <source>
        <dbReference type="RuleBase" id="RU004478"/>
    </source>
</evidence>
<dbReference type="GO" id="GO:0000774">
    <property type="term" value="F:adenyl-nucleotide exchange factor activity"/>
    <property type="evidence" value="ECO:0007669"/>
    <property type="project" value="InterPro"/>
</dbReference>
<dbReference type="AlphaFoldDB" id="A0A1X0R607"/>
<comment type="similarity">
    <text evidence="2 5">Belongs to the GrpE family.</text>
</comment>
<dbReference type="PANTHER" id="PTHR21237">
    <property type="entry name" value="GRPE PROTEIN"/>
    <property type="match status" value="1"/>
</dbReference>
<dbReference type="GO" id="GO:0051087">
    <property type="term" value="F:protein-folding chaperone binding"/>
    <property type="evidence" value="ECO:0007669"/>
    <property type="project" value="InterPro"/>
</dbReference>
<gene>
    <name evidence="7" type="ORF">BCV72DRAFT_109677</name>
</gene>
<evidence type="ECO:0000256" key="1">
    <source>
        <dbReference type="ARBA" id="ARBA00004305"/>
    </source>
</evidence>
<evidence type="ECO:0000256" key="6">
    <source>
        <dbReference type="SAM" id="MobiDB-lite"/>
    </source>
</evidence>
<evidence type="ECO:0000256" key="2">
    <source>
        <dbReference type="ARBA" id="ARBA00009054"/>
    </source>
</evidence>
<evidence type="ECO:0000256" key="3">
    <source>
        <dbReference type="ARBA" id="ARBA00023186"/>
    </source>
</evidence>
<reference evidence="7" key="1">
    <citation type="journal article" date="2016" name="Proc. Natl. Acad. Sci. U.S.A.">
        <title>Lipid metabolic changes in an early divergent fungus govern the establishment of a mutualistic symbiosis with endobacteria.</title>
        <authorList>
            <person name="Lastovetsky O.A."/>
            <person name="Gaspar M.L."/>
            <person name="Mondo S.J."/>
            <person name="LaButti K.M."/>
            <person name="Sandor L."/>
            <person name="Grigoriev I.V."/>
            <person name="Henry S.A."/>
            <person name="Pawlowska T.E."/>
        </authorList>
    </citation>
    <scope>NUCLEOTIDE SEQUENCE [LARGE SCALE GENOMIC DNA]</scope>
    <source>
        <strain evidence="7">ATCC 52814</strain>
    </source>
</reference>
<dbReference type="Gene3D" id="3.90.20.20">
    <property type="match status" value="1"/>
</dbReference>
<dbReference type="CDD" id="cd00446">
    <property type="entry name" value="GrpE"/>
    <property type="match status" value="1"/>
</dbReference>
<sequence length="245" mass="27224">MLSTSIFRNAAALSVKRTVSARLAISAPMTARRAYATENGQGKTEQTANEELKNDQVPKEEETKVQGELSEEAKKLLAEKDKKISELQDAYLRCLADQENLRERSRREIETTKEFAIQKFAKDLLDTVDILNMALNAVPTELRSKSTSLESEFAKDSEKLIDQLTNLYTGVSMTEAELIKALKRHGVERVNPEGEAFDPNQHQALFQAPVPGKEAGTIFSVQKMGYTLKGRIIRPAQVGVVADAQ</sequence>